<evidence type="ECO:0000256" key="1">
    <source>
        <dbReference type="ARBA" id="ARBA00005964"/>
    </source>
</evidence>
<dbReference type="Gene3D" id="3.40.50.1820">
    <property type="entry name" value="alpha/beta hydrolase"/>
    <property type="match status" value="1"/>
</dbReference>
<dbReference type="EMBL" id="OZ037948">
    <property type="protein sequence ID" value="CAL1709690.1"/>
    <property type="molecule type" value="Genomic_DNA"/>
</dbReference>
<dbReference type="InterPro" id="IPR019826">
    <property type="entry name" value="Carboxylesterase_B_AS"/>
</dbReference>
<dbReference type="InterPro" id="IPR029058">
    <property type="entry name" value="AB_hydrolase_fold"/>
</dbReference>
<dbReference type="Proteomes" id="UP001497453">
    <property type="component" value="Chromosome 5"/>
</dbReference>
<dbReference type="PROSITE" id="PS00122">
    <property type="entry name" value="CARBOXYLESTERASE_B_1"/>
    <property type="match status" value="1"/>
</dbReference>
<evidence type="ECO:0000259" key="4">
    <source>
        <dbReference type="Pfam" id="PF00135"/>
    </source>
</evidence>
<evidence type="ECO:0000256" key="3">
    <source>
        <dbReference type="RuleBase" id="RU361235"/>
    </source>
</evidence>
<dbReference type="InterPro" id="IPR002018">
    <property type="entry name" value="CarbesteraseB"/>
</dbReference>
<evidence type="ECO:0000313" key="5">
    <source>
        <dbReference type="EMBL" id="CAL1709690.1"/>
    </source>
</evidence>
<dbReference type="EC" id="3.1.1.-" evidence="3"/>
<evidence type="ECO:0000256" key="2">
    <source>
        <dbReference type="ARBA" id="ARBA00022801"/>
    </source>
</evidence>
<feature type="domain" description="Carboxylesterase type B" evidence="4">
    <location>
        <begin position="60"/>
        <end position="515"/>
    </location>
</feature>
<reference evidence="6" key="1">
    <citation type="submission" date="2024-04" db="EMBL/GenBank/DDBJ databases">
        <authorList>
            <person name="Shaw F."/>
            <person name="Minotto A."/>
        </authorList>
    </citation>
    <scope>NUCLEOTIDE SEQUENCE [LARGE SCALE GENOMIC DNA]</scope>
</reference>
<comment type="similarity">
    <text evidence="1 3">Belongs to the type-B carboxylesterase/lipase family.</text>
</comment>
<sequence length="552" mass="59516">MENIQSMVIPRKIVRMVLWFSKLVSCLAIHASILTLASTDVADVVDLGYAKYAGNFTSPHSVAYLGLPYAEPPIGDRRFRAPLPLNTTRLRLQTGGRIVDATSYPDFCVQGTTGGGDAGGAGSEDCLKVNVYTPRGAKKGDKLPVLVYIHGGGYVFGNPQNWPFEHWINQSPHVVIVSVYYRLDSFGFLSHPTFASDPSLGDLNAGFLDQTEALRWVQKHISAFGGDPERVTINGESAGGSSIELHLVVPNNDGLFHGAIAQSVYRTPVPTPDQQEPLFSHYANEAGCGSGSLAAQVACLRNASISALARAQDSAFNGLYNAFHPVLDGKIISELPTVSILNGRFRQVPLLVGATSNETLSSGTISSALKSFFPALSDNDLAEFAQEYPLSAFSSSDEQLRAATGESELRCAREIMAGAFSKVTNAFAYRYNQANPTSSSPAVDHAAENWMMFRGTNTGPNGSTTFTPMTPTQEAFAEELIAYWLSFVRSFNPNTFKLLRSPIWPSYHANSPARIVLQEGSASSSGSHVEAEPQAELARCAFVVSKVKAEQN</sequence>
<organism evidence="5 6">
    <name type="scientific">Somion occarium</name>
    <dbReference type="NCBI Taxonomy" id="3059160"/>
    <lineage>
        <taxon>Eukaryota</taxon>
        <taxon>Fungi</taxon>
        <taxon>Dikarya</taxon>
        <taxon>Basidiomycota</taxon>
        <taxon>Agaricomycotina</taxon>
        <taxon>Agaricomycetes</taxon>
        <taxon>Polyporales</taxon>
        <taxon>Cerrenaceae</taxon>
        <taxon>Somion</taxon>
    </lineage>
</organism>
<dbReference type="InterPro" id="IPR050309">
    <property type="entry name" value="Type-B_Carboxylest/Lipase"/>
</dbReference>
<protein>
    <recommendedName>
        <fullName evidence="3">Carboxylic ester hydrolase</fullName>
        <ecNumber evidence="3">3.1.1.-</ecNumber>
    </recommendedName>
</protein>
<accession>A0ABP1DPH1</accession>
<keyword evidence="2 3" id="KW-0378">Hydrolase</keyword>
<evidence type="ECO:0000313" key="6">
    <source>
        <dbReference type="Proteomes" id="UP001497453"/>
    </source>
</evidence>
<gene>
    <name evidence="5" type="ORF">GFSPODELE1_LOCUS7456</name>
</gene>
<dbReference type="Pfam" id="PF00135">
    <property type="entry name" value="COesterase"/>
    <property type="match status" value="1"/>
</dbReference>
<proteinExistence type="inferred from homology"/>
<name>A0ABP1DPH1_9APHY</name>
<keyword evidence="6" id="KW-1185">Reference proteome</keyword>
<dbReference type="SUPFAM" id="SSF53474">
    <property type="entry name" value="alpha/beta-Hydrolases"/>
    <property type="match status" value="1"/>
</dbReference>
<dbReference type="PANTHER" id="PTHR11559">
    <property type="entry name" value="CARBOXYLESTERASE"/>
    <property type="match status" value="1"/>
</dbReference>